<dbReference type="InterPro" id="IPR027417">
    <property type="entry name" value="P-loop_NTPase"/>
</dbReference>
<dbReference type="GO" id="GO:0006952">
    <property type="term" value="P:defense response"/>
    <property type="evidence" value="ECO:0007669"/>
    <property type="project" value="UniProtKB-KW"/>
</dbReference>
<accession>A0A397YQH6</accession>
<dbReference type="InterPro" id="IPR055414">
    <property type="entry name" value="LRR_R13L4/SHOC2-like"/>
</dbReference>
<gene>
    <name evidence="11" type="ORF">BRARA_H02820</name>
</gene>
<dbReference type="InterPro" id="IPR058922">
    <property type="entry name" value="WHD_DRP"/>
</dbReference>
<evidence type="ECO:0000259" key="8">
    <source>
        <dbReference type="Pfam" id="PF00931"/>
    </source>
</evidence>
<organism evidence="11 12">
    <name type="scientific">Brassica campestris</name>
    <name type="common">Field mustard</name>
    <dbReference type="NCBI Taxonomy" id="3711"/>
    <lineage>
        <taxon>Eukaryota</taxon>
        <taxon>Viridiplantae</taxon>
        <taxon>Streptophyta</taxon>
        <taxon>Embryophyta</taxon>
        <taxon>Tracheophyta</taxon>
        <taxon>Spermatophyta</taxon>
        <taxon>Magnoliopsida</taxon>
        <taxon>eudicotyledons</taxon>
        <taxon>Gunneridae</taxon>
        <taxon>Pentapetalae</taxon>
        <taxon>rosids</taxon>
        <taxon>malvids</taxon>
        <taxon>Brassicales</taxon>
        <taxon>Brassicaceae</taxon>
        <taxon>Brassiceae</taxon>
        <taxon>Brassica</taxon>
    </lineage>
</organism>
<proteinExistence type="inferred from homology"/>
<evidence type="ECO:0000259" key="10">
    <source>
        <dbReference type="Pfam" id="PF23598"/>
    </source>
</evidence>
<dbReference type="Gene3D" id="1.10.8.430">
    <property type="entry name" value="Helical domain of apoptotic protease-activating factors"/>
    <property type="match status" value="1"/>
</dbReference>
<dbReference type="FunFam" id="3.40.50.300:FF:001091">
    <property type="entry name" value="Probable disease resistance protein At1g61300"/>
    <property type="match status" value="1"/>
</dbReference>
<dbReference type="PRINTS" id="PR00364">
    <property type="entry name" value="DISEASERSIST"/>
</dbReference>
<evidence type="ECO:0000256" key="7">
    <source>
        <dbReference type="SAM" id="Coils"/>
    </source>
</evidence>
<evidence type="ECO:0000313" key="12">
    <source>
        <dbReference type="Proteomes" id="UP000264353"/>
    </source>
</evidence>
<feature type="coiled-coil region" evidence="7">
    <location>
        <begin position="27"/>
        <end position="54"/>
    </location>
</feature>
<dbReference type="PANTHER" id="PTHR33463:SF220">
    <property type="entry name" value="NB-ARC DOMAIN-CONTAINING PROTEIN"/>
    <property type="match status" value="1"/>
</dbReference>
<dbReference type="SUPFAM" id="SSF52058">
    <property type="entry name" value="L domain-like"/>
    <property type="match status" value="1"/>
</dbReference>
<dbReference type="Pfam" id="PF23598">
    <property type="entry name" value="LRR_14"/>
    <property type="match status" value="1"/>
</dbReference>
<dbReference type="SUPFAM" id="SSF52540">
    <property type="entry name" value="P-loop containing nucleoside triphosphate hydrolases"/>
    <property type="match status" value="1"/>
</dbReference>
<keyword evidence="4" id="KW-0547">Nucleotide-binding</keyword>
<dbReference type="Gene3D" id="3.40.50.300">
    <property type="entry name" value="P-loop containing nucleotide triphosphate hydrolases"/>
    <property type="match status" value="1"/>
</dbReference>
<evidence type="ECO:0000259" key="9">
    <source>
        <dbReference type="Pfam" id="PF23559"/>
    </source>
</evidence>
<evidence type="ECO:0000256" key="6">
    <source>
        <dbReference type="ARBA" id="ARBA00022840"/>
    </source>
</evidence>
<evidence type="ECO:0000256" key="2">
    <source>
        <dbReference type="ARBA" id="ARBA00022614"/>
    </source>
</evidence>
<dbReference type="AlphaFoldDB" id="A0A397YQH6"/>
<dbReference type="FunFam" id="1.10.8.430:FF:000003">
    <property type="entry name" value="Probable disease resistance protein At5g66910"/>
    <property type="match status" value="1"/>
</dbReference>
<keyword evidence="5" id="KW-0611">Plant defense</keyword>
<dbReference type="Gene3D" id="3.80.10.10">
    <property type="entry name" value="Ribonuclease Inhibitor"/>
    <property type="match status" value="1"/>
</dbReference>
<dbReference type="EMBL" id="CM010635">
    <property type="protein sequence ID" value="RID52203.1"/>
    <property type="molecule type" value="Genomic_DNA"/>
</dbReference>
<evidence type="ECO:0000256" key="4">
    <source>
        <dbReference type="ARBA" id="ARBA00022741"/>
    </source>
</evidence>
<reference evidence="11 12" key="1">
    <citation type="submission" date="2018-06" db="EMBL/GenBank/DDBJ databases">
        <title>WGS assembly of Brassica rapa FPsc.</title>
        <authorList>
            <person name="Bowman J."/>
            <person name="Kohchi T."/>
            <person name="Yamato K."/>
            <person name="Jenkins J."/>
            <person name="Shu S."/>
            <person name="Ishizaki K."/>
            <person name="Yamaoka S."/>
            <person name="Nishihama R."/>
            <person name="Nakamura Y."/>
            <person name="Berger F."/>
            <person name="Adam C."/>
            <person name="Aki S."/>
            <person name="Althoff F."/>
            <person name="Araki T."/>
            <person name="Arteaga-Vazquez M."/>
            <person name="Balasubrmanian S."/>
            <person name="Bauer D."/>
            <person name="Boehm C."/>
            <person name="Briginshaw L."/>
            <person name="Caballero-Perez J."/>
            <person name="Catarino B."/>
            <person name="Chen F."/>
            <person name="Chiyoda S."/>
            <person name="Chovatia M."/>
            <person name="Davies K."/>
            <person name="Delmans M."/>
            <person name="Demura T."/>
            <person name="Dierschke T."/>
            <person name="Dolan L."/>
            <person name="Dorantes-Acosta A."/>
            <person name="Eklund D."/>
            <person name="Florent S."/>
            <person name="Flores-Sandoval E."/>
            <person name="Fujiyama A."/>
            <person name="Fukuzawa H."/>
            <person name="Galik B."/>
            <person name="Grimanelli D."/>
            <person name="Grimwood J."/>
            <person name="Grossniklaus U."/>
            <person name="Hamada T."/>
            <person name="Haseloff J."/>
            <person name="Hetherington A."/>
            <person name="Higo A."/>
            <person name="Hirakawa Y."/>
            <person name="Hundley H."/>
            <person name="Ikeda Y."/>
            <person name="Inoue K."/>
            <person name="Inoue S."/>
            <person name="Ishida S."/>
            <person name="Jia Q."/>
            <person name="Kakita M."/>
            <person name="Kanazawa T."/>
            <person name="Kawai Y."/>
            <person name="Kawashima T."/>
            <person name="Kennedy M."/>
            <person name="Kinose K."/>
            <person name="Kinoshita T."/>
            <person name="Kohara Y."/>
            <person name="Koide E."/>
            <person name="Komatsu K."/>
            <person name="Kopischke S."/>
            <person name="Kubo M."/>
            <person name="Kyozuka J."/>
            <person name="Lagercrantz U."/>
            <person name="Lin S."/>
            <person name="Lindquist E."/>
            <person name="Lipzen A."/>
            <person name="Lu C."/>
            <person name="Luna E."/>
            <person name="Martienssen R."/>
            <person name="Minamino N."/>
            <person name="Mizutani M."/>
            <person name="Mizutani M."/>
            <person name="Mochizuki N."/>
            <person name="Monte I."/>
            <person name="Mosher R."/>
            <person name="Nagasaki H."/>
            <person name="Nakagami H."/>
            <person name="Naramoto S."/>
            <person name="Nishitani K."/>
            <person name="Ohtani M."/>
            <person name="Okamoto T."/>
            <person name="Okumura M."/>
            <person name="Phillips J."/>
            <person name="Pollak B."/>
            <person name="Reinders A."/>
            <person name="Roevekamp M."/>
            <person name="Sano R."/>
            <person name="Sawa S."/>
            <person name="Schmid M."/>
            <person name="Shirakawa M."/>
            <person name="Solano R."/>
            <person name="Spunde A."/>
            <person name="Suetsugu N."/>
            <person name="Sugano S."/>
            <person name="Sugiyama A."/>
            <person name="Sun R."/>
            <person name="Suzuki Y."/>
            <person name="Takenaka M."/>
            <person name="Takezawa D."/>
            <person name="Tomogane H."/>
            <person name="Tsuzuki M."/>
            <person name="Ueda T."/>
            <person name="Umeda M."/>
            <person name="Ward J."/>
            <person name="Watanabe Y."/>
            <person name="Yazaki K."/>
            <person name="Yokoyama R."/>
            <person name="Yoshitake Y."/>
            <person name="Yotsui I."/>
            <person name="Zachgo S."/>
            <person name="Schmutz J."/>
        </authorList>
    </citation>
    <scope>NUCLEOTIDE SEQUENCE [LARGE SCALE GENOMIC DNA]</scope>
    <source>
        <strain evidence="12">cv. B-3</strain>
    </source>
</reference>
<evidence type="ECO:0000313" key="11">
    <source>
        <dbReference type="EMBL" id="RID52203.1"/>
    </source>
</evidence>
<feature type="domain" description="Disease resistance R13L4/SHOC-2-like LRR" evidence="10">
    <location>
        <begin position="510"/>
        <end position="808"/>
    </location>
</feature>
<dbReference type="InterPro" id="IPR036388">
    <property type="entry name" value="WH-like_DNA-bd_sf"/>
</dbReference>
<keyword evidence="6" id="KW-0067">ATP-binding</keyword>
<keyword evidence="3" id="KW-0677">Repeat</keyword>
<dbReference type="Gene3D" id="1.10.10.10">
    <property type="entry name" value="Winged helix-like DNA-binding domain superfamily/Winged helix DNA-binding domain"/>
    <property type="match status" value="1"/>
</dbReference>
<dbReference type="InterPro" id="IPR050905">
    <property type="entry name" value="Plant_NBS-LRR"/>
</dbReference>
<dbReference type="Pfam" id="PF00931">
    <property type="entry name" value="NB-ARC"/>
    <property type="match status" value="1"/>
</dbReference>
<feature type="domain" description="NB-ARC" evidence="8">
    <location>
        <begin position="157"/>
        <end position="300"/>
    </location>
</feature>
<feature type="domain" description="Disease resistance protein winged helix" evidence="9">
    <location>
        <begin position="393"/>
        <end position="460"/>
    </location>
</feature>
<dbReference type="InterPro" id="IPR032675">
    <property type="entry name" value="LRR_dom_sf"/>
</dbReference>
<evidence type="ECO:0000256" key="5">
    <source>
        <dbReference type="ARBA" id="ARBA00022821"/>
    </source>
</evidence>
<dbReference type="InterPro" id="IPR042197">
    <property type="entry name" value="Apaf_helical"/>
</dbReference>
<protein>
    <submittedName>
        <fullName evidence="11">Uncharacterized protein</fullName>
    </submittedName>
</protein>
<evidence type="ECO:0000256" key="1">
    <source>
        <dbReference type="ARBA" id="ARBA00008894"/>
    </source>
</evidence>
<keyword evidence="7" id="KW-0175">Coiled coil</keyword>
<dbReference type="Pfam" id="PF23559">
    <property type="entry name" value="WHD_DRP"/>
    <property type="match status" value="1"/>
</dbReference>
<dbReference type="GO" id="GO:0043531">
    <property type="term" value="F:ADP binding"/>
    <property type="evidence" value="ECO:0007669"/>
    <property type="project" value="InterPro"/>
</dbReference>
<comment type="similarity">
    <text evidence="1">Belongs to the disease resistance NB-LRR family.</text>
</comment>
<dbReference type="FunFam" id="1.10.10.10:FF:000322">
    <property type="entry name" value="Probable disease resistance protein At1g63360"/>
    <property type="match status" value="1"/>
</dbReference>
<dbReference type="InterPro" id="IPR002182">
    <property type="entry name" value="NB-ARC"/>
</dbReference>
<keyword evidence="2" id="KW-0433">Leucine-rich repeat</keyword>
<dbReference type="GO" id="GO:0005524">
    <property type="term" value="F:ATP binding"/>
    <property type="evidence" value="ECO:0007669"/>
    <property type="project" value="UniProtKB-KW"/>
</dbReference>
<dbReference type="PANTHER" id="PTHR33463">
    <property type="entry name" value="NB-ARC DOMAIN-CONTAINING PROTEIN-RELATED"/>
    <property type="match status" value="1"/>
</dbReference>
<sequence>MGNVVSSVLSIGFEAAKNLLFEKAKYILELEAHLEALEKVKPDLEDAKVALKGKLEMNFRNGLGRDERCKVWISKVEAIQPKVTKLLEDSTAEIERLSMCGYCSSNFFLTYCYGRDVLETLKEVQSLLSSKPSGEVASTGPPPGIEERATEPTVGLEKMLETTWSHLMEKDVGILGLYGMGGVGKSTLLEKINEKLVEKKDEFEVVIFVLVSRDLQVEKIQNEIGERLGICDEERFVMLLDDIWEKVKLKDIGIPFPSQANGSKVVFTTRSKVVCGRMRSHHVLEVKKLDEENAWELFRRNFRGNNTLSDPEIHKLARQLCEKCGGLPLALNVIGETMAYKTSVPEWQCAIDDLDSNAGGYPEVEDEILKILKFSYDDLKDERVKQCFQYCALFPQDAGIDKDVLVEYWISEGIIDEGGDRKRTINEGHKIIGDLVRACLLMTVDTSEKVKMHDVLRQMALWVASSFGEKEENFIVKTCAGLKDMPKVTDWKAVRRMSLGRNEIRDISISPDCPNLTTLLLTRSGTLANISGEFFLSMPKLVILDLSTNINLAKLPEEVSKLVSLRHLDLSTTCLENLPEGLGKLTQLRYFALRGVRTRPSLSVISSLVNIEMLLLHDTTFVSRELIDDIKLMKNLKGLGVSINDVVVLKRLLSIPRLASCIQHITLERVISKDGPLQFETAMASLRSIEIQGGTISDIMEHTRYGGRSTSAISFQNLSVVKISRVNGMQDLSWLVFAPNVISIHVMWSSRELQEIISREKVFGILNEGSSIVPFRKLREIQLRFLMELKSIYWERLELPSLERVFIMMCPKLKKLPFSKERAYYFDLRAHNEEWFERLEWEDEAIED</sequence>
<name>A0A397YQH6_BRACM</name>
<evidence type="ECO:0000256" key="3">
    <source>
        <dbReference type="ARBA" id="ARBA00022737"/>
    </source>
</evidence>
<dbReference type="Proteomes" id="UP000264353">
    <property type="component" value="Chromosome A8"/>
</dbReference>